<accession>A0A508Z5E3</accession>
<dbReference type="RefSeq" id="WP_005689524.1">
    <property type="nucleotide sequence ID" value="NZ_CABFNI010000030.1"/>
</dbReference>
<evidence type="ECO:0000313" key="3">
    <source>
        <dbReference type="Proteomes" id="UP000307517"/>
    </source>
</evidence>
<protein>
    <submittedName>
        <fullName evidence="1">Uncharacterized protein</fullName>
    </submittedName>
</protein>
<dbReference type="Proteomes" id="UP000552935">
    <property type="component" value="Unassembled WGS sequence"/>
</dbReference>
<reference evidence="1 4" key="2">
    <citation type="submission" date="2020-07" db="EMBL/GenBank/DDBJ databases">
        <title>Organ Donor 1.</title>
        <authorList>
            <person name="Marsh A.J."/>
            <person name="Azcarate-Peril M.A."/>
        </authorList>
    </citation>
    <scope>NUCLEOTIDE SEQUENCE [LARGE SCALE GENOMIC DNA]</scope>
    <source>
        <strain evidence="1 4">AMC0712</strain>
    </source>
</reference>
<comment type="caution">
    <text evidence="1">The sequence shown here is derived from an EMBL/GenBank/DDBJ whole genome shotgun (WGS) entry which is preliminary data.</text>
</comment>
<sequence>MGESLPKAVKVWMAANILAIEFDNGQTRYLRSHNIKDYISAWSLKKGKGKRVNLILPPTWQWLGSNARIEKDGSVILFEKDSYTPQELWNNSKERIDLVSGVN</sequence>
<dbReference type="EMBL" id="SSHM01000001">
    <property type="protein sequence ID" value="THC80184.1"/>
    <property type="molecule type" value="Genomic_DNA"/>
</dbReference>
<reference evidence="2 3" key="1">
    <citation type="submission" date="2019-04" db="EMBL/GenBank/DDBJ databases">
        <title>Genome Announcement to Ensure Probiotic Safety of Lactobacillus rhamnosus UBLR-58.</title>
        <authorList>
            <person name="Sulthana A."/>
            <person name="Lakshmi S.G."/>
            <person name="Madempudi R.S."/>
        </authorList>
    </citation>
    <scope>NUCLEOTIDE SEQUENCE [LARGE SCALE GENOMIC DNA]</scope>
    <source>
        <strain evidence="2 3">UBLR-58</strain>
    </source>
</reference>
<organism evidence="1 4">
    <name type="scientific">Lacticaseibacillus rhamnosus</name>
    <name type="common">Lactobacillus rhamnosus</name>
    <dbReference type="NCBI Taxonomy" id="47715"/>
    <lineage>
        <taxon>Bacteria</taxon>
        <taxon>Bacillati</taxon>
        <taxon>Bacillota</taxon>
        <taxon>Bacilli</taxon>
        <taxon>Lactobacillales</taxon>
        <taxon>Lactobacillaceae</taxon>
        <taxon>Lacticaseibacillus</taxon>
    </lineage>
</organism>
<dbReference type="AlphaFoldDB" id="A0A508Z5E3"/>
<evidence type="ECO:0000313" key="2">
    <source>
        <dbReference type="EMBL" id="THC80184.1"/>
    </source>
</evidence>
<proteinExistence type="predicted"/>
<dbReference type="Proteomes" id="UP000307517">
    <property type="component" value="Unassembled WGS sequence"/>
</dbReference>
<dbReference type="EMBL" id="JACCKI010000002">
    <property type="protein sequence ID" value="NZA04342.1"/>
    <property type="molecule type" value="Genomic_DNA"/>
</dbReference>
<evidence type="ECO:0000313" key="1">
    <source>
        <dbReference type="EMBL" id="NZA04342.1"/>
    </source>
</evidence>
<evidence type="ECO:0000313" key="4">
    <source>
        <dbReference type="Proteomes" id="UP000552935"/>
    </source>
</evidence>
<name>A0A508Z5E3_LACRH</name>
<gene>
    <name evidence="2" type="ORF">E6L36_07095</name>
    <name evidence="1" type="ORF">H0N82_04240</name>
</gene>